<evidence type="ECO:0000256" key="1">
    <source>
        <dbReference type="SAM" id="MobiDB-lite"/>
    </source>
</evidence>
<feature type="compositionally biased region" description="Basic and acidic residues" evidence="1">
    <location>
        <begin position="168"/>
        <end position="191"/>
    </location>
</feature>
<feature type="region of interest" description="Disordered" evidence="1">
    <location>
        <begin position="168"/>
        <end position="216"/>
    </location>
</feature>
<dbReference type="EMBL" id="HBNR01074897">
    <property type="protein sequence ID" value="CAE4651234.1"/>
    <property type="molecule type" value="Transcribed_RNA"/>
</dbReference>
<protein>
    <submittedName>
        <fullName evidence="2">Uncharacterized protein</fullName>
    </submittedName>
</protein>
<reference evidence="2" key="1">
    <citation type="submission" date="2021-01" db="EMBL/GenBank/DDBJ databases">
        <authorList>
            <person name="Corre E."/>
            <person name="Pelletier E."/>
            <person name="Niang G."/>
            <person name="Scheremetjew M."/>
            <person name="Finn R."/>
            <person name="Kale V."/>
            <person name="Holt S."/>
            <person name="Cochrane G."/>
            <person name="Meng A."/>
            <person name="Brown T."/>
            <person name="Cohen L."/>
        </authorList>
    </citation>
    <scope>NUCLEOTIDE SEQUENCE</scope>
    <source>
        <strain evidence="2">CCMP3105</strain>
    </source>
</reference>
<proteinExistence type="predicted"/>
<evidence type="ECO:0000313" key="2">
    <source>
        <dbReference type="EMBL" id="CAE4651234.1"/>
    </source>
</evidence>
<sequence>MASDRFAARVRPLECETSDLSPEPREPGTPEKLSRPQKRRRRLQLLAAAKASQHGPHQFETFGQSVITTGELNDKLDQILQLLRPSVVASNSGAMDPSIWTTSENPLDQDPFIWNKDAIPFEPGLPCPPFPPGQGDPGVLPNPTLERIRKGKVGFKLEANTYHTWDPEARDTIDLTTETEGKGEGKGKGESAESAETGESRDIQNEDGELAEQDEGDMMMAQLERLRDRGGEYCRNCDRWAPRCQCGASENQFGNILDEGLFLCSECLSSVDGDLIQPCNGTSRVHERPRNFHGEAGMFHQDCMEAAKHLPGCEFKDDPLFLCRVCVETATPADCEGCMKITAAKSRPRPKKRKPK</sequence>
<dbReference type="AlphaFoldDB" id="A0A7S4SNW9"/>
<gene>
    <name evidence="2" type="ORF">AMON00008_LOCUS53212</name>
</gene>
<name>A0A7S4SNW9_9DINO</name>
<organism evidence="2">
    <name type="scientific">Alexandrium monilatum</name>
    <dbReference type="NCBI Taxonomy" id="311494"/>
    <lineage>
        <taxon>Eukaryota</taxon>
        <taxon>Sar</taxon>
        <taxon>Alveolata</taxon>
        <taxon>Dinophyceae</taxon>
        <taxon>Gonyaulacales</taxon>
        <taxon>Pyrocystaceae</taxon>
        <taxon>Alexandrium</taxon>
    </lineage>
</organism>
<feature type="compositionally biased region" description="Basic and acidic residues" evidence="1">
    <location>
        <begin position="22"/>
        <end position="34"/>
    </location>
</feature>
<accession>A0A7S4SNW9</accession>
<feature type="compositionally biased region" description="Acidic residues" evidence="1">
    <location>
        <begin position="205"/>
        <end position="216"/>
    </location>
</feature>
<feature type="region of interest" description="Disordered" evidence="1">
    <location>
        <begin position="1"/>
        <end position="43"/>
    </location>
</feature>